<dbReference type="Pfam" id="PF00097">
    <property type="entry name" value="zf-C3HC4"/>
    <property type="match status" value="1"/>
</dbReference>
<dbReference type="GO" id="GO:0008270">
    <property type="term" value="F:zinc ion binding"/>
    <property type="evidence" value="ECO:0007669"/>
    <property type="project" value="UniProtKB-KW"/>
</dbReference>
<gene>
    <name evidence="5" type="ORF">PHLGIDRAFT_63738</name>
</gene>
<evidence type="ECO:0000256" key="2">
    <source>
        <dbReference type="ARBA" id="ARBA00022771"/>
    </source>
</evidence>
<keyword evidence="2" id="KW-0863">Zinc-finger</keyword>
<dbReference type="InterPro" id="IPR018957">
    <property type="entry name" value="Znf_C3HC4_RING-type"/>
</dbReference>
<dbReference type="InterPro" id="IPR013083">
    <property type="entry name" value="Znf_RING/FYVE/PHD"/>
</dbReference>
<dbReference type="Proteomes" id="UP000053257">
    <property type="component" value="Unassembled WGS sequence"/>
</dbReference>
<keyword evidence="3" id="KW-0862">Zinc</keyword>
<feature type="domain" description="Zinc finger C3HC4 RING-type" evidence="4">
    <location>
        <begin position="6"/>
        <end position="31"/>
    </location>
</feature>
<reference evidence="5 6" key="1">
    <citation type="journal article" date="2014" name="PLoS Genet.">
        <title>Analysis of the Phlebiopsis gigantea genome, transcriptome and secretome provides insight into its pioneer colonization strategies of wood.</title>
        <authorList>
            <person name="Hori C."/>
            <person name="Ishida T."/>
            <person name="Igarashi K."/>
            <person name="Samejima M."/>
            <person name="Suzuki H."/>
            <person name="Master E."/>
            <person name="Ferreira P."/>
            <person name="Ruiz-Duenas F.J."/>
            <person name="Held B."/>
            <person name="Canessa P."/>
            <person name="Larrondo L.F."/>
            <person name="Schmoll M."/>
            <person name="Druzhinina I.S."/>
            <person name="Kubicek C.P."/>
            <person name="Gaskell J.A."/>
            <person name="Kersten P."/>
            <person name="St John F."/>
            <person name="Glasner J."/>
            <person name="Sabat G."/>
            <person name="Splinter BonDurant S."/>
            <person name="Syed K."/>
            <person name="Yadav J."/>
            <person name="Mgbeahuruike A.C."/>
            <person name="Kovalchuk A."/>
            <person name="Asiegbu F.O."/>
            <person name="Lackner G."/>
            <person name="Hoffmeister D."/>
            <person name="Rencoret J."/>
            <person name="Gutierrez A."/>
            <person name="Sun H."/>
            <person name="Lindquist E."/>
            <person name="Barry K."/>
            <person name="Riley R."/>
            <person name="Grigoriev I.V."/>
            <person name="Henrissat B."/>
            <person name="Kues U."/>
            <person name="Berka R.M."/>
            <person name="Martinez A.T."/>
            <person name="Covert S.F."/>
            <person name="Blanchette R.A."/>
            <person name="Cullen D."/>
        </authorList>
    </citation>
    <scope>NUCLEOTIDE SEQUENCE [LARGE SCALE GENOMIC DNA]</scope>
    <source>
        <strain evidence="5 6">11061_1 CR5-6</strain>
    </source>
</reference>
<dbReference type="OrthoDB" id="6105938at2759"/>
<dbReference type="EMBL" id="KN840446">
    <property type="protein sequence ID" value="KIP11446.1"/>
    <property type="molecule type" value="Genomic_DNA"/>
</dbReference>
<evidence type="ECO:0000259" key="4">
    <source>
        <dbReference type="Pfam" id="PF00097"/>
    </source>
</evidence>
<accession>A0A0C3S5T2</accession>
<sequence>AHIGNPCGHSFCGDCGWDWISKTVAPTCASCRSPLSRDRPMLPNFALDSAIRKHIEALNKSGAEGWNEDGARYVEWEERQKCVPQQQPLARCKANY</sequence>
<evidence type="ECO:0000313" key="5">
    <source>
        <dbReference type="EMBL" id="KIP11446.1"/>
    </source>
</evidence>
<organism evidence="5 6">
    <name type="scientific">Phlebiopsis gigantea (strain 11061_1 CR5-6)</name>
    <name type="common">White-rot fungus</name>
    <name type="synonym">Peniophora gigantea</name>
    <dbReference type="NCBI Taxonomy" id="745531"/>
    <lineage>
        <taxon>Eukaryota</taxon>
        <taxon>Fungi</taxon>
        <taxon>Dikarya</taxon>
        <taxon>Basidiomycota</taxon>
        <taxon>Agaricomycotina</taxon>
        <taxon>Agaricomycetes</taxon>
        <taxon>Polyporales</taxon>
        <taxon>Phanerochaetaceae</taxon>
        <taxon>Phlebiopsis</taxon>
    </lineage>
</organism>
<dbReference type="HOGENOM" id="CLU_2400447_0_0_1"/>
<name>A0A0C3S5T2_PHLG1</name>
<evidence type="ECO:0000256" key="1">
    <source>
        <dbReference type="ARBA" id="ARBA00022723"/>
    </source>
</evidence>
<proteinExistence type="predicted"/>
<dbReference type="AlphaFoldDB" id="A0A0C3S5T2"/>
<dbReference type="SUPFAM" id="SSF57850">
    <property type="entry name" value="RING/U-box"/>
    <property type="match status" value="1"/>
</dbReference>
<evidence type="ECO:0000256" key="3">
    <source>
        <dbReference type="ARBA" id="ARBA00022833"/>
    </source>
</evidence>
<keyword evidence="6" id="KW-1185">Reference proteome</keyword>
<feature type="non-terminal residue" evidence="5">
    <location>
        <position position="1"/>
    </location>
</feature>
<keyword evidence="1" id="KW-0479">Metal-binding</keyword>
<dbReference type="STRING" id="745531.A0A0C3S5T2"/>
<evidence type="ECO:0000313" key="6">
    <source>
        <dbReference type="Proteomes" id="UP000053257"/>
    </source>
</evidence>
<protein>
    <recommendedName>
        <fullName evidence="4">Zinc finger C3HC4 RING-type domain-containing protein</fullName>
    </recommendedName>
</protein>
<dbReference type="Gene3D" id="3.30.40.10">
    <property type="entry name" value="Zinc/RING finger domain, C3HC4 (zinc finger)"/>
    <property type="match status" value="1"/>
</dbReference>